<sequence length="87" mass="9215">MRFVTFTRPLVLAAIVLAGGICPAGTATVAFTSDGTGSFPRTVKAERGRITVDLSALGRGVVVRRAVLRPQGPITGRYGRDVFFFSS</sequence>
<name>A0A0F9CL82_9ZZZZ</name>
<evidence type="ECO:0000313" key="1">
    <source>
        <dbReference type="EMBL" id="KKL49914.1"/>
    </source>
</evidence>
<gene>
    <name evidence="1" type="ORF">LCGC14_2310720</name>
</gene>
<comment type="caution">
    <text evidence="1">The sequence shown here is derived from an EMBL/GenBank/DDBJ whole genome shotgun (WGS) entry which is preliminary data.</text>
</comment>
<accession>A0A0F9CL82</accession>
<organism evidence="1">
    <name type="scientific">marine sediment metagenome</name>
    <dbReference type="NCBI Taxonomy" id="412755"/>
    <lineage>
        <taxon>unclassified sequences</taxon>
        <taxon>metagenomes</taxon>
        <taxon>ecological metagenomes</taxon>
    </lineage>
</organism>
<protein>
    <submittedName>
        <fullName evidence="1">Uncharacterized protein</fullName>
    </submittedName>
</protein>
<dbReference type="AlphaFoldDB" id="A0A0F9CL82"/>
<proteinExistence type="predicted"/>
<dbReference type="EMBL" id="LAZR01032785">
    <property type="protein sequence ID" value="KKL49914.1"/>
    <property type="molecule type" value="Genomic_DNA"/>
</dbReference>
<reference evidence="1" key="1">
    <citation type="journal article" date="2015" name="Nature">
        <title>Complex archaea that bridge the gap between prokaryotes and eukaryotes.</title>
        <authorList>
            <person name="Spang A."/>
            <person name="Saw J.H."/>
            <person name="Jorgensen S.L."/>
            <person name="Zaremba-Niedzwiedzka K."/>
            <person name="Martijn J."/>
            <person name="Lind A.E."/>
            <person name="van Eijk R."/>
            <person name="Schleper C."/>
            <person name="Guy L."/>
            <person name="Ettema T.J."/>
        </authorList>
    </citation>
    <scope>NUCLEOTIDE SEQUENCE</scope>
</reference>